<evidence type="ECO:0000256" key="7">
    <source>
        <dbReference type="ARBA" id="ARBA00022842"/>
    </source>
</evidence>
<dbReference type="GO" id="GO:0016787">
    <property type="term" value="F:hydrolase activity"/>
    <property type="evidence" value="ECO:0007669"/>
    <property type="project" value="UniProtKB-KW"/>
</dbReference>
<comment type="subunit">
    <text evidence="9">Homodimer, forms a heterotetramer with a Cas1 homodimer.</text>
</comment>
<dbReference type="EMBL" id="CP054143">
    <property type="protein sequence ID" value="QKJ67320.1"/>
    <property type="molecule type" value="Genomic_DNA"/>
</dbReference>
<dbReference type="GO" id="GO:0046872">
    <property type="term" value="F:metal ion binding"/>
    <property type="evidence" value="ECO:0007669"/>
    <property type="project" value="UniProtKB-UniRule"/>
</dbReference>
<evidence type="ECO:0000313" key="10">
    <source>
        <dbReference type="EMBL" id="QKJ67320.1"/>
    </source>
</evidence>
<keyword evidence="3 9" id="KW-0540">Nuclease</keyword>
<dbReference type="Gene3D" id="3.30.70.240">
    <property type="match status" value="1"/>
</dbReference>
<dbReference type="SUPFAM" id="SSF143430">
    <property type="entry name" value="TTP0101/SSO1404-like"/>
    <property type="match status" value="1"/>
</dbReference>
<dbReference type="AlphaFoldDB" id="A0A6M8SVK2"/>
<accession>A0A6M8SVK2</accession>
<sequence>MSQVTRRFMRLLVFFDLPTITKADKRAYTLFRRFLLQDGYDMLQWSVYSRIVNGEDDVKKHQQRLVANLPKKGSIRCMKVSEKQYVAMEILVGTVTTQEEKVSLQQVLVF</sequence>
<evidence type="ECO:0000256" key="2">
    <source>
        <dbReference type="ARBA" id="ARBA00009959"/>
    </source>
</evidence>
<dbReference type="Pfam" id="PF09827">
    <property type="entry name" value="CRISPR_Cas2"/>
    <property type="match status" value="1"/>
</dbReference>
<dbReference type="InterPro" id="IPR019199">
    <property type="entry name" value="Virulence_VapD/CRISPR_Cas2"/>
</dbReference>
<protein>
    <recommendedName>
        <fullName evidence="9">CRISPR-associated endoribonuclease Cas2</fullName>
        <ecNumber evidence="9">3.1.-.-</ecNumber>
    </recommendedName>
</protein>
<evidence type="ECO:0000256" key="9">
    <source>
        <dbReference type="HAMAP-Rule" id="MF_01471"/>
    </source>
</evidence>
<keyword evidence="6 9" id="KW-0378">Hydrolase</keyword>
<dbReference type="HAMAP" id="MF_01471">
    <property type="entry name" value="Cas2"/>
    <property type="match status" value="1"/>
</dbReference>
<comment type="cofactor">
    <cofactor evidence="1 9">
        <name>Mg(2+)</name>
        <dbReference type="ChEBI" id="CHEBI:18420"/>
    </cofactor>
</comment>
<gene>
    <name evidence="9 10" type="primary">cas2</name>
    <name evidence="10" type="ORF">HQN60_11765</name>
</gene>
<dbReference type="EC" id="3.1.-.-" evidence="9"/>
<keyword evidence="5 9" id="KW-0255">Endonuclease</keyword>
<keyword evidence="4 9" id="KW-0479">Metal-binding</keyword>
<dbReference type="KEGG" id="dee:HQN60_11765"/>
<dbReference type="GO" id="GO:0043571">
    <property type="term" value="P:maintenance of CRISPR repeat elements"/>
    <property type="evidence" value="ECO:0007669"/>
    <property type="project" value="UniProtKB-UniRule"/>
</dbReference>
<evidence type="ECO:0000256" key="5">
    <source>
        <dbReference type="ARBA" id="ARBA00022759"/>
    </source>
</evidence>
<evidence type="ECO:0000256" key="6">
    <source>
        <dbReference type="ARBA" id="ARBA00022801"/>
    </source>
</evidence>
<dbReference type="InterPro" id="IPR021127">
    <property type="entry name" value="CRISPR_associated_Cas2"/>
</dbReference>
<organism evidence="10 11">
    <name type="scientific">Deefgea piscis</name>
    <dbReference type="NCBI Taxonomy" id="2739061"/>
    <lineage>
        <taxon>Bacteria</taxon>
        <taxon>Pseudomonadati</taxon>
        <taxon>Pseudomonadota</taxon>
        <taxon>Betaproteobacteria</taxon>
        <taxon>Neisseriales</taxon>
        <taxon>Chitinibacteraceae</taxon>
        <taxon>Deefgea</taxon>
    </lineage>
</organism>
<name>A0A6M8SVK2_9NEIS</name>
<evidence type="ECO:0000256" key="4">
    <source>
        <dbReference type="ARBA" id="ARBA00022723"/>
    </source>
</evidence>
<keyword evidence="7 9" id="KW-0460">Magnesium</keyword>
<feature type="binding site" evidence="9">
    <location>
        <position position="16"/>
    </location>
    <ligand>
        <name>Mg(2+)</name>
        <dbReference type="ChEBI" id="CHEBI:18420"/>
        <note>catalytic</note>
    </ligand>
</feature>
<keyword evidence="8 9" id="KW-0051">Antiviral defense</keyword>
<keyword evidence="11" id="KW-1185">Reference proteome</keyword>
<evidence type="ECO:0000256" key="3">
    <source>
        <dbReference type="ARBA" id="ARBA00022722"/>
    </source>
</evidence>
<dbReference type="Proteomes" id="UP000504844">
    <property type="component" value="Chromosome"/>
</dbReference>
<evidence type="ECO:0000256" key="8">
    <source>
        <dbReference type="ARBA" id="ARBA00023118"/>
    </source>
</evidence>
<comment type="function">
    <text evidence="9">CRISPR (clustered regularly interspaced short palindromic repeat), is an adaptive immune system that provides protection against mobile genetic elements (viruses, transposable elements and conjugative plasmids). CRISPR clusters contain sequences complementary to antecedent mobile elements and target invading nucleic acids. CRISPR clusters are transcribed and processed into CRISPR RNA (crRNA). Functions as a ssRNA-specific endoribonuclease. Involved in the integration of spacer DNA into the CRISPR cassette.</text>
</comment>
<dbReference type="GO" id="GO:0004521">
    <property type="term" value="F:RNA endonuclease activity"/>
    <property type="evidence" value="ECO:0007669"/>
    <property type="project" value="InterPro"/>
</dbReference>
<dbReference type="CDD" id="cd09638">
    <property type="entry name" value="Cas2_I_II_III"/>
    <property type="match status" value="1"/>
</dbReference>
<evidence type="ECO:0000313" key="11">
    <source>
        <dbReference type="Proteomes" id="UP000504844"/>
    </source>
</evidence>
<comment type="similarity">
    <text evidence="2 9">Belongs to the CRISPR-associated endoribonuclease Cas2 protein family.</text>
</comment>
<dbReference type="NCBIfam" id="TIGR01573">
    <property type="entry name" value="cas2"/>
    <property type="match status" value="1"/>
</dbReference>
<proteinExistence type="inferred from homology"/>
<dbReference type="RefSeq" id="WP_173533823.1">
    <property type="nucleotide sequence ID" value="NZ_CP054143.1"/>
</dbReference>
<evidence type="ECO:0000256" key="1">
    <source>
        <dbReference type="ARBA" id="ARBA00001946"/>
    </source>
</evidence>
<reference evidence="10 11" key="1">
    <citation type="submission" date="2020-05" db="EMBL/GenBank/DDBJ databases">
        <title>Complete genome sequence of Deefgea sp. D17.</title>
        <authorList>
            <person name="Bae J.-W."/>
            <person name="Han J.E."/>
        </authorList>
    </citation>
    <scope>NUCLEOTIDE SEQUENCE [LARGE SCALE GENOMIC DNA]</scope>
    <source>
        <strain evidence="10 11">D17</strain>
    </source>
</reference>
<dbReference type="GO" id="GO:0051607">
    <property type="term" value="P:defense response to virus"/>
    <property type="evidence" value="ECO:0007669"/>
    <property type="project" value="UniProtKB-UniRule"/>
</dbReference>